<feature type="non-terminal residue" evidence="5">
    <location>
        <position position="1"/>
    </location>
</feature>
<feature type="domain" description="Stealth protein CR1 conserved region 1" evidence="2">
    <location>
        <begin position="43"/>
        <end position="66"/>
    </location>
</feature>
<evidence type="ECO:0000313" key="5">
    <source>
        <dbReference type="EMBL" id="KAF2073480.1"/>
    </source>
</evidence>
<keyword evidence="6" id="KW-1185">Reference proteome</keyword>
<evidence type="ECO:0000259" key="4">
    <source>
        <dbReference type="Pfam" id="PF17103"/>
    </source>
</evidence>
<feature type="domain" description="Stealth protein CR2 conserved region 2" evidence="1">
    <location>
        <begin position="75"/>
        <end position="184"/>
    </location>
</feature>
<reference evidence="5" key="1">
    <citation type="submission" date="2020-01" db="EMBL/GenBank/DDBJ databases">
        <title>Development of genomics and gene disruption for Polysphondylium violaceum indicates a role for the polyketide synthase stlB in stalk morphogenesis.</title>
        <authorList>
            <person name="Narita B."/>
            <person name="Kawabe Y."/>
            <person name="Kin K."/>
            <person name="Saito T."/>
            <person name="Gibbs R."/>
            <person name="Kuspa A."/>
            <person name="Muzny D."/>
            <person name="Queller D."/>
            <person name="Richards S."/>
            <person name="Strassman J."/>
            <person name="Sucgang R."/>
            <person name="Worley K."/>
            <person name="Schaap P."/>
        </authorList>
    </citation>
    <scope>NUCLEOTIDE SEQUENCE</scope>
    <source>
        <strain evidence="5">QSvi11</strain>
    </source>
</reference>
<comment type="caution">
    <text evidence="5">The sequence shown here is derived from an EMBL/GenBank/DDBJ whole genome shotgun (WGS) entry which is preliminary data.</text>
</comment>
<evidence type="ECO:0000259" key="2">
    <source>
        <dbReference type="Pfam" id="PF17101"/>
    </source>
</evidence>
<name>A0A8J4PTR8_9MYCE</name>
<evidence type="ECO:0000313" key="6">
    <source>
        <dbReference type="Proteomes" id="UP000695562"/>
    </source>
</evidence>
<dbReference type="InterPro" id="IPR021520">
    <property type="entry name" value="Stealth_CR2"/>
</dbReference>
<sequence length="363" mass="42785">KSQKILQQAEEQKKLNLFMKYNVLERDVNQVNETVILNRNCTHIDIVYTWVNGSDPRFVNKRKEAGFDVKRDIERYRDFGALKYSLRSIKKFAPWAKNIWILTDSQIPDFFDFDSTAESNIKFIFHESFFKNLTHLPTFSSVSIESNFYNLPEEVSNCFLYFNDDVILKSPVQQSDFFDANYNQVIFEVNDPIGLKIYRKFNQLDPYYQSIVLSSQLLDSKWNDKQDRFKNDHGIQVFDRKVLLQMYKEIGEEMDIASSHNTRVSTDPQLAFIYNQFVKRYVPLFKAVRGFNFYGGITTNFAQVRVALQDAYKTNAKALCFNDGLNGQSRYYKDVLYELINFYDSLVPEPAPWEKVVKSRYVE</sequence>
<dbReference type="Pfam" id="PF17102">
    <property type="entry name" value="Stealth_CR3"/>
    <property type="match status" value="1"/>
</dbReference>
<evidence type="ECO:0000259" key="3">
    <source>
        <dbReference type="Pfam" id="PF17102"/>
    </source>
</evidence>
<dbReference type="InterPro" id="IPR031357">
    <property type="entry name" value="Stealth_CR3"/>
</dbReference>
<dbReference type="OrthoDB" id="24921at2759"/>
<protein>
    <recommendedName>
        <fullName evidence="7">Glycophosphotransferase</fullName>
    </recommendedName>
</protein>
<proteinExistence type="predicted"/>
<dbReference type="InterPro" id="IPR031356">
    <property type="entry name" value="Stealth_CR4"/>
</dbReference>
<dbReference type="PANTHER" id="PTHR47452">
    <property type="entry name" value="PUTATIVE-RELATED"/>
    <property type="match status" value="1"/>
</dbReference>
<dbReference type="InterPro" id="IPR031358">
    <property type="entry name" value="Stealth_CR1"/>
</dbReference>
<dbReference type="GO" id="GO:0016772">
    <property type="term" value="F:transferase activity, transferring phosphorus-containing groups"/>
    <property type="evidence" value="ECO:0007669"/>
    <property type="project" value="InterPro"/>
</dbReference>
<dbReference type="Pfam" id="PF17101">
    <property type="entry name" value="Stealth_CR1"/>
    <property type="match status" value="1"/>
</dbReference>
<evidence type="ECO:0000259" key="1">
    <source>
        <dbReference type="Pfam" id="PF11380"/>
    </source>
</evidence>
<feature type="domain" description="Stealth protein CR3 conserved region 3" evidence="3">
    <location>
        <begin position="233"/>
        <end position="278"/>
    </location>
</feature>
<gene>
    <name evidence="5" type="ORF">CYY_005189</name>
</gene>
<organism evidence="5 6">
    <name type="scientific">Polysphondylium violaceum</name>
    <dbReference type="NCBI Taxonomy" id="133409"/>
    <lineage>
        <taxon>Eukaryota</taxon>
        <taxon>Amoebozoa</taxon>
        <taxon>Evosea</taxon>
        <taxon>Eumycetozoa</taxon>
        <taxon>Dictyostelia</taxon>
        <taxon>Dictyosteliales</taxon>
        <taxon>Dictyosteliaceae</taxon>
        <taxon>Polysphondylium</taxon>
    </lineage>
</organism>
<dbReference type="EMBL" id="AJWJ01000201">
    <property type="protein sequence ID" value="KAF2073480.1"/>
    <property type="molecule type" value="Genomic_DNA"/>
</dbReference>
<dbReference type="InterPro" id="IPR053362">
    <property type="entry name" value="RPS_phosphotransferase_WefF"/>
</dbReference>
<dbReference type="PANTHER" id="PTHR47452:SF2">
    <property type="entry name" value="GLYCOSYLTRANSFERASE"/>
    <property type="match status" value="1"/>
</dbReference>
<dbReference type="Proteomes" id="UP000695562">
    <property type="component" value="Unassembled WGS sequence"/>
</dbReference>
<dbReference type="Pfam" id="PF11380">
    <property type="entry name" value="Stealth_CR2"/>
    <property type="match status" value="1"/>
</dbReference>
<accession>A0A8J4PTR8</accession>
<dbReference type="Pfam" id="PF17103">
    <property type="entry name" value="Stealth_CR4"/>
    <property type="match status" value="1"/>
</dbReference>
<dbReference type="AlphaFoldDB" id="A0A8J4PTR8"/>
<evidence type="ECO:0008006" key="7">
    <source>
        <dbReference type="Google" id="ProtNLM"/>
    </source>
</evidence>
<feature type="domain" description="Stealth protein CR4 conserved region 4" evidence="4">
    <location>
        <begin position="316"/>
        <end position="357"/>
    </location>
</feature>